<feature type="transmembrane region" description="Helical" evidence="8">
    <location>
        <begin position="161"/>
        <end position="184"/>
    </location>
</feature>
<dbReference type="GO" id="GO:0007635">
    <property type="term" value="P:chemosensory behavior"/>
    <property type="evidence" value="ECO:0007669"/>
    <property type="project" value="TreeGrafter"/>
</dbReference>
<organism evidence="9 10">
    <name type="scientific">Zootermopsis nevadensis</name>
    <name type="common">Dampwood termite</name>
    <dbReference type="NCBI Taxonomy" id="136037"/>
    <lineage>
        <taxon>Eukaryota</taxon>
        <taxon>Metazoa</taxon>
        <taxon>Ecdysozoa</taxon>
        <taxon>Arthropoda</taxon>
        <taxon>Hexapoda</taxon>
        <taxon>Insecta</taxon>
        <taxon>Pterygota</taxon>
        <taxon>Neoptera</taxon>
        <taxon>Polyneoptera</taxon>
        <taxon>Dictyoptera</taxon>
        <taxon>Blattodea</taxon>
        <taxon>Blattoidea</taxon>
        <taxon>Termitoidae</taxon>
        <taxon>Termopsidae</taxon>
        <taxon>Zootermopsis</taxon>
    </lineage>
</organism>
<comment type="function">
    <text evidence="8">Gustatory receptor which mediates acceptance or avoidance behavior, depending on its substrates.</text>
</comment>
<evidence type="ECO:0000256" key="5">
    <source>
        <dbReference type="ARBA" id="ARBA00023136"/>
    </source>
</evidence>
<dbReference type="GO" id="GO:0008049">
    <property type="term" value="P:male courtship behavior"/>
    <property type="evidence" value="ECO:0007669"/>
    <property type="project" value="TreeGrafter"/>
</dbReference>
<accession>A0A067R2S5</accession>
<evidence type="ECO:0000256" key="2">
    <source>
        <dbReference type="ARBA" id="ARBA00022475"/>
    </source>
</evidence>
<dbReference type="InParanoid" id="A0A067R2S5"/>
<gene>
    <name evidence="9" type="ORF">L798_08500</name>
</gene>
<feature type="transmembrane region" description="Helical" evidence="8">
    <location>
        <begin position="136"/>
        <end position="155"/>
    </location>
</feature>
<comment type="subcellular location">
    <subcellularLocation>
        <location evidence="1 8">Cell membrane</location>
        <topology evidence="1 8">Multi-pass membrane protein</topology>
    </subcellularLocation>
</comment>
<dbReference type="GO" id="GO:0030425">
    <property type="term" value="C:dendrite"/>
    <property type="evidence" value="ECO:0007669"/>
    <property type="project" value="TreeGrafter"/>
</dbReference>
<evidence type="ECO:0000256" key="4">
    <source>
        <dbReference type="ARBA" id="ARBA00022989"/>
    </source>
</evidence>
<dbReference type="AlphaFoldDB" id="A0A067R2S5"/>
<reference evidence="9 10" key="1">
    <citation type="journal article" date="2014" name="Nat. Commun.">
        <title>Molecular traces of alternative social organization in a termite genome.</title>
        <authorList>
            <person name="Terrapon N."/>
            <person name="Li C."/>
            <person name="Robertson H.M."/>
            <person name="Ji L."/>
            <person name="Meng X."/>
            <person name="Booth W."/>
            <person name="Chen Z."/>
            <person name="Childers C.P."/>
            <person name="Glastad K.M."/>
            <person name="Gokhale K."/>
            <person name="Gowin J."/>
            <person name="Gronenberg W."/>
            <person name="Hermansen R.A."/>
            <person name="Hu H."/>
            <person name="Hunt B.G."/>
            <person name="Huylmans A.K."/>
            <person name="Khalil S.M."/>
            <person name="Mitchell R.D."/>
            <person name="Munoz-Torres M.C."/>
            <person name="Mustard J.A."/>
            <person name="Pan H."/>
            <person name="Reese J.T."/>
            <person name="Scharf M.E."/>
            <person name="Sun F."/>
            <person name="Vogel H."/>
            <person name="Xiao J."/>
            <person name="Yang W."/>
            <person name="Yang Z."/>
            <person name="Yang Z."/>
            <person name="Zhou J."/>
            <person name="Zhu J."/>
            <person name="Brent C.S."/>
            <person name="Elsik C.G."/>
            <person name="Goodisman M.A."/>
            <person name="Liberles D.A."/>
            <person name="Roe R.M."/>
            <person name="Vargo E.L."/>
            <person name="Vilcinskas A."/>
            <person name="Wang J."/>
            <person name="Bornberg-Bauer E."/>
            <person name="Korb J."/>
            <person name="Zhang G."/>
            <person name="Liebig J."/>
        </authorList>
    </citation>
    <scope>NUCLEOTIDE SEQUENCE [LARGE SCALE GENOMIC DNA]</scope>
    <source>
        <tissue evidence="9">Whole organism</tissue>
    </source>
</reference>
<dbReference type="Pfam" id="PF08395">
    <property type="entry name" value="7tm_7"/>
    <property type="match status" value="1"/>
</dbReference>
<evidence type="ECO:0000256" key="6">
    <source>
        <dbReference type="ARBA" id="ARBA00023170"/>
    </source>
</evidence>
<sequence>MCTTTNIYSVAYSLVWFPRILGLAPISMKEGSKIYKFQSSTKILVYSVLVAGGIATLSLYIIYTMDYNFKRGPTIIFKIKEYAETLITATFIIIICVNHRKLIFTITNTSYVDRKLLFIGVPITFKSHVRILRIRTLCAVILVLMPFFLFSYHFVIDTFGILHILSSFLSVFQTTTSFYMQSLYQHFMFLIRQRFQIINTQISKISTDASEHGVLNSELFGPLIREPLPSSSNQIIRTSTFRIPTNNVITPAEKRNSADGNLSCIMNTCQQSCKVENTGTFHAISSSDSKCLAIQLPEESQKSRVRLLAHLHDCMCDTAEVLNSAFSVQNLLLSGKYLVDITVNSYCCFFVFKVPHMNTLLTHYMYYSLYMTLCSVMQFTGILAASTFTAEEANRTSVAVHNAMQKLRQPSQKRELKEFSLQLLHRKLRFTACDFFPLDFTLLHSMIGAATTYLVIVIQFHLANTSGLF</sequence>
<comment type="caution">
    <text evidence="8">Lacks conserved residue(s) required for the propagation of feature annotation.</text>
</comment>
<keyword evidence="4 8" id="KW-1133">Transmembrane helix</keyword>
<feature type="transmembrane region" description="Helical" evidence="8">
    <location>
        <begin position="364"/>
        <end position="385"/>
    </location>
</feature>
<dbReference type="GO" id="GO:0050909">
    <property type="term" value="P:sensory perception of taste"/>
    <property type="evidence" value="ECO:0007669"/>
    <property type="project" value="InterPro"/>
</dbReference>
<comment type="similarity">
    <text evidence="8">Belongs to the insect chemoreceptor superfamily. Gustatory receptor (GR) family.</text>
</comment>
<keyword evidence="5 8" id="KW-0472">Membrane</keyword>
<proteinExistence type="inferred from homology"/>
<evidence type="ECO:0000313" key="9">
    <source>
        <dbReference type="EMBL" id="KDR17301.1"/>
    </source>
</evidence>
<dbReference type="GO" id="GO:0005886">
    <property type="term" value="C:plasma membrane"/>
    <property type="evidence" value="ECO:0007669"/>
    <property type="project" value="UniProtKB-SubCell"/>
</dbReference>
<keyword evidence="7 8" id="KW-0807">Transducer</keyword>
<dbReference type="InterPro" id="IPR013604">
    <property type="entry name" value="7TM_chemorcpt"/>
</dbReference>
<evidence type="ECO:0000256" key="7">
    <source>
        <dbReference type="ARBA" id="ARBA00023224"/>
    </source>
</evidence>
<dbReference type="PANTHER" id="PTHR21143:SF133">
    <property type="entry name" value="GUSTATORY AND PHEROMONE RECEPTOR 32A-RELATED"/>
    <property type="match status" value="1"/>
</dbReference>
<dbReference type="EMBL" id="KK852746">
    <property type="protein sequence ID" value="KDR17301.1"/>
    <property type="molecule type" value="Genomic_DNA"/>
</dbReference>
<keyword evidence="3 8" id="KW-0812">Transmembrane</keyword>
<dbReference type="GO" id="GO:0030424">
    <property type="term" value="C:axon"/>
    <property type="evidence" value="ECO:0007669"/>
    <property type="project" value="TreeGrafter"/>
</dbReference>
<evidence type="ECO:0000256" key="3">
    <source>
        <dbReference type="ARBA" id="ARBA00022692"/>
    </source>
</evidence>
<evidence type="ECO:0000313" key="10">
    <source>
        <dbReference type="Proteomes" id="UP000027135"/>
    </source>
</evidence>
<name>A0A067R2S5_ZOONE</name>
<keyword evidence="10" id="KW-1185">Reference proteome</keyword>
<evidence type="ECO:0000256" key="8">
    <source>
        <dbReference type="RuleBase" id="RU363108"/>
    </source>
</evidence>
<dbReference type="Proteomes" id="UP000027135">
    <property type="component" value="Unassembled WGS sequence"/>
</dbReference>
<feature type="transmembrane region" description="Helical" evidence="8">
    <location>
        <begin position="435"/>
        <end position="462"/>
    </location>
</feature>
<keyword evidence="2 8" id="KW-1003">Cell membrane</keyword>
<protein>
    <recommendedName>
        <fullName evidence="8">Gustatory receptor</fullName>
    </recommendedName>
</protein>
<evidence type="ECO:0000256" key="1">
    <source>
        <dbReference type="ARBA" id="ARBA00004651"/>
    </source>
</evidence>
<keyword evidence="6 8" id="KW-0675">Receptor</keyword>
<feature type="transmembrane region" description="Helical" evidence="8">
    <location>
        <begin position="43"/>
        <end position="63"/>
    </location>
</feature>
<feature type="transmembrane region" description="Helical" evidence="8">
    <location>
        <begin position="75"/>
        <end position="97"/>
    </location>
</feature>
<dbReference type="PANTHER" id="PTHR21143">
    <property type="entry name" value="INVERTEBRATE GUSTATORY RECEPTOR"/>
    <property type="match status" value="1"/>
</dbReference>
<dbReference type="GO" id="GO:0043025">
    <property type="term" value="C:neuronal cell body"/>
    <property type="evidence" value="ECO:0007669"/>
    <property type="project" value="TreeGrafter"/>
</dbReference>
<dbReference type="GO" id="GO:0007165">
    <property type="term" value="P:signal transduction"/>
    <property type="evidence" value="ECO:0007669"/>
    <property type="project" value="UniProtKB-KW"/>
</dbReference>